<evidence type="ECO:0000259" key="3">
    <source>
        <dbReference type="Pfam" id="PF21671"/>
    </source>
</evidence>
<dbReference type="Proteomes" id="UP001362999">
    <property type="component" value="Unassembled WGS sequence"/>
</dbReference>
<evidence type="ECO:0000313" key="4">
    <source>
        <dbReference type="EMBL" id="KAK7050472.1"/>
    </source>
</evidence>
<dbReference type="InterPro" id="IPR048661">
    <property type="entry name" value="CPL1-like"/>
</dbReference>
<reference evidence="4 5" key="1">
    <citation type="journal article" date="2024" name="J Genomics">
        <title>Draft genome sequencing and assembly of Favolaschia claudopus CIRM-BRFM 2984 isolated from oak limbs.</title>
        <authorList>
            <person name="Navarro D."/>
            <person name="Drula E."/>
            <person name="Chaduli D."/>
            <person name="Cazenave R."/>
            <person name="Ahrendt S."/>
            <person name="Wang J."/>
            <person name="Lipzen A."/>
            <person name="Daum C."/>
            <person name="Barry K."/>
            <person name="Grigoriev I.V."/>
            <person name="Favel A."/>
            <person name="Rosso M.N."/>
            <person name="Martin F."/>
        </authorList>
    </citation>
    <scope>NUCLEOTIDE SEQUENCE [LARGE SCALE GENOMIC DNA]</scope>
    <source>
        <strain evidence="4 5">CIRM-BRFM 2984</strain>
    </source>
</reference>
<feature type="chain" id="PRO_5043362281" description="Protein CPL1-like domain-containing protein" evidence="2">
    <location>
        <begin position="27"/>
        <end position="777"/>
    </location>
</feature>
<feature type="region of interest" description="Disordered" evidence="1">
    <location>
        <begin position="519"/>
        <end position="608"/>
    </location>
</feature>
<organism evidence="4 5">
    <name type="scientific">Favolaschia claudopus</name>
    <dbReference type="NCBI Taxonomy" id="2862362"/>
    <lineage>
        <taxon>Eukaryota</taxon>
        <taxon>Fungi</taxon>
        <taxon>Dikarya</taxon>
        <taxon>Basidiomycota</taxon>
        <taxon>Agaricomycotina</taxon>
        <taxon>Agaricomycetes</taxon>
        <taxon>Agaricomycetidae</taxon>
        <taxon>Agaricales</taxon>
        <taxon>Marasmiineae</taxon>
        <taxon>Mycenaceae</taxon>
        <taxon>Favolaschia</taxon>
    </lineage>
</organism>
<dbReference type="AlphaFoldDB" id="A0AAW0DG88"/>
<feature type="compositionally biased region" description="Low complexity" evidence="1">
    <location>
        <begin position="401"/>
        <end position="411"/>
    </location>
</feature>
<comment type="caution">
    <text evidence="4">The sequence shown here is derived from an EMBL/GenBank/DDBJ whole genome shotgun (WGS) entry which is preliminary data.</text>
</comment>
<feature type="compositionally biased region" description="Low complexity" evidence="1">
    <location>
        <begin position="550"/>
        <end position="559"/>
    </location>
</feature>
<keyword evidence="5" id="KW-1185">Reference proteome</keyword>
<protein>
    <recommendedName>
        <fullName evidence="3">Protein CPL1-like domain-containing protein</fullName>
    </recommendedName>
</protein>
<feature type="compositionally biased region" description="Gly residues" evidence="1">
    <location>
        <begin position="535"/>
        <end position="549"/>
    </location>
</feature>
<sequence length="777" mass="79523">MRFTPTLIFPFLAAILVSSPLVSAHARPGGPSRSSSARSLAGLQYQPRPRLIDICLNIPDLIVDLLGPEGLLNIGGIGTTLNGLLGLGVNACLCLHDLDLYLKANVNVTLSSEQLADINTLINSRGNPNNQCETLPPHATRICSTANPCGIQCDKYYTLEYGNCKCLPPYALCNGVCGPPVAGCGASQYARSLKSRRAEISTYERAKLHCGKSEVCGVYGNPNGWECLDVTSSPDSCGGCLYPHPFSSVSPASRGVDCRAISDGMQCQNSKCVGSAGPDARRDLVSGLPGSSLLSNSDSASSPSNSPSEVLSPALADPIVAIINNTHGLTGVLPRLPSTGCVKPLAVSNALNSVYTVLGSNSTSLVSITKTALERVIALQKTVEGCGHAGPHGGANGSSGGSSTSDSDPGAAGDGSVGSSSSSSGSSSVEVLLRDLLGGLLRALGDLLKNCPGDVPPMAPGKLSASCLHVDPAQLLLPGVFIHTDIVCGQLGALVYDALQSLIDQLGLGHSGLKTCPNASGSISAPPRTESGHTHGNGGSPSSGSGASGAGSASNGGNSLDLGEEHDSSLAFRSVGSSPGTTNRAVFRTRSGQFVHNDRRSPASPTTSTVPVMVPSNYNNIITPVNAFLILCLKINLEGGNMPYAKDTVKELNAGGLNPMLLALVGHHLLQPDCSGTLGGAVADSLGGKTPLSLDALKKLVDNTLSLTQKARQSSDCGCSGTADKLTNLLKQLPSVYSNMLDAIETCGCGGAPLFSSISIPLSQNPVAIKAFQRLNE</sequence>
<feature type="compositionally biased region" description="Gly residues" evidence="1">
    <location>
        <begin position="388"/>
        <end position="400"/>
    </location>
</feature>
<dbReference type="Pfam" id="PF21671">
    <property type="entry name" value="CPL1-like"/>
    <property type="match status" value="1"/>
</dbReference>
<keyword evidence="2" id="KW-0732">Signal</keyword>
<proteinExistence type="predicted"/>
<accession>A0AAW0DG88</accession>
<feature type="signal peptide" evidence="2">
    <location>
        <begin position="1"/>
        <end position="26"/>
    </location>
</feature>
<evidence type="ECO:0000256" key="2">
    <source>
        <dbReference type="SAM" id="SignalP"/>
    </source>
</evidence>
<dbReference type="EMBL" id="JAWWNJ010000008">
    <property type="protein sequence ID" value="KAK7050472.1"/>
    <property type="molecule type" value="Genomic_DNA"/>
</dbReference>
<name>A0AAW0DG88_9AGAR</name>
<feature type="domain" description="Protein CPL1-like" evidence="3">
    <location>
        <begin position="225"/>
        <end position="273"/>
    </location>
</feature>
<feature type="compositionally biased region" description="Low complexity" evidence="1">
    <location>
        <begin position="417"/>
        <end position="426"/>
    </location>
</feature>
<gene>
    <name evidence="4" type="ORF">R3P38DRAFT_1758247</name>
</gene>
<feature type="compositionally biased region" description="Polar residues" evidence="1">
    <location>
        <begin position="575"/>
        <end position="594"/>
    </location>
</feature>
<evidence type="ECO:0000256" key="1">
    <source>
        <dbReference type="SAM" id="MobiDB-lite"/>
    </source>
</evidence>
<feature type="region of interest" description="Disordered" evidence="1">
    <location>
        <begin position="388"/>
        <end position="426"/>
    </location>
</feature>
<evidence type="ECO:0000313" key="5">
    <source>
        <dbReference type="Proteomes" id="UP001362999"/>
    </source>
</evidence>